<evidence type="ECO:0000313" key="1">
    <source>
        <dbReference type="EMBL" id="SEW48346.1"/>
    </source>
</evidence>
<keyword evidence="2" id="KW-1185">Reference proteome</keyword>
<dbReference type="AlphaFoldDB" id="A0A1I0S3M4"/>
<dbReference type="Proteomes" id="UP000199469">
    <property type="component" value="Unassembled WGS sequence"/>
</dbReference>
<dbReference type="EMBL" id="FOIU01000003">
    <property type="protein sequence ID" value="SEW48346.1"/>
    <property type="molecule type" value="Genomic_DNA"/>
</dbReference>
<protein>
    <submittedName>
        <fullName evidence="1">Uncharacterized protein</fullName>
    </submittedName>
</protein>
<organism evidence="1 2">
    <name type="scientific">Chryseobacterium wanjuense</name>
    <dbReference type="NCBI Taxonomy" id="356305"/>
    <lineage>
        <taxon>Bacteria</taxon>
        <taxon>Pseudomonadati</taxon>
        <taxon>Bacteroidota</taxon>
        <taxon>Flavobacteriia</taxon>
        <taxon>Flavobacteriales</taxon>
        <taxon>Weeksellaceae</taxon>
        <taxon>Chryseobacterium group</taxon>
        <taxon>Chryseobacterium</taxon>
    </lineage>
</organism>
<proteinExistence type="predicted"/>
<sequence length="78" mass="9161">MVNNFTLHFNYSEKNIIIDFPKIRKVPEHRVLQNLKSGLKYINKLIFPFKKPDSSIHLQNTYCLPGTLKIRAPDKTYA</sequence>
<evidence type="ECO:0000313" key="2">
    <source>
        <dbReference type="Proteomes" id="UP000199469"/>
    </source>
</evidence>
<name>A0A1I0S3M4_9FLAO</name>
<gene>
    <name evidence="1" type="ORF">SAMN05421841_3807</name>
</gene>
<reference evidence="2" key="1">
    <citation type="submission" date="2016-10" db="EMBL/GenBank/DDBJ databases">
        <authorList>
            <person name="Varghese N."/>
            <person name="Submissions S."/>
        </authorList>
    </citation>
    <scope>NUCLEOTIDE SEQUENCE [LARGE SCALE GENOMIC DNA]</scope>
    <source>
        <strain evidence="2">DSM 17724</strain>
    </source>
</reference>
<accession>A0A1I0S3M4</accession>